<accession>A0A8C2UM42</accession>
<sequence length="85" mass="9215">LVLLHGNKISNESLSQSLSQTLVLLQGHKRIFQFQRDLGSRWLVNPRAITCPDRGILAALQPIQACGDGGSQHQDLGSIQDNLGA</sequence>
<evidence type="ECO:0000313" key="1">
    <source>
        <dbReference type="Ensembl" id="ENSCLAP00000000483.1"/>
    </source>
</evidence>
<dbReference type="AlphaFoldDB" id="A0A8C2UM42"/>
<dbReference type="Ensembl" id="ENSCLAT00000000512.1">
    <property type="protein sequence ID" value="ENSCLAP00000000483.1"/>
    <property type="gene ID" value="ENSCLAG00000000397.1"/>
</dbReference>
<evidence type="ECO:0000313" key="2">
    <source>
        <dbReference type="Proteomes" id="UP000694398"/>
    </source>
</evidence>
<protein>
    <submittedName>
        <fullName evidence="1">Uncharacterized protein</fullName>
    </submittedName>
</protein>
<reference evidence="1" key="2">
    <citation type="submission" date="2025-09" db="UniProtKB">
        <authorList>
            <consortium name="Ensembl"/>
        </authorList>
    </citation>
    <scope>IDENTIFICATION</scope>
</reference>
<organism evidence="1 2">
    <name type="scientific">Chinchilla lanigera</name>
    <name type="common">Long-tailed chinchilla</name>
    <name type="synonym">Chinchilla villidera</name>
    <dbReference type="NCBI Taxonomy" id="34839"/>
    <lineage>
        <taxon>Eukaryota</taxon>
        <taxon>Metazoa</taxon>
        <taxon>Chordata</taxon>
        <taxon>Craniata</taxon>
        <taxon>Vertebrata</taxon>
        <taxon>Euteleostomi</taxon>
        <taxon>Mammalia</taxon>
        <taxon>Eutheria</taxon>
        <taxon>Euarchontoglires</taxon>
        <taxon>Glires</taxon>
        <taxon>Rodentia</taxon>
        <taxon>Hystricomorpha</taxon>
        <taxon>Chinchillidae</taxon>
        <taxon>Chinchilla</taxon>
    </lineage>
</organism>
<dbReference type="GeneTree" id="ENSGT00900000143168"/>
<keyword evidence="2" id="KW-1185">Reference proteome</keyword>
<dbReference type="Proteomes" id="UP000694398">
    <property type="component" value="Unassembled WGS sequence"/>
</dbReference>
<reference evidence="1" key="1">
    <citation type="submission" date="2025-08" db="UniProtKB">
        <authorList>
            <consortium name="Ensembl"/>
        </authorList>
    </citation>
    <scope>IDENTIFICATION</scope>
</reference>
<proteinExistence type="predicted"/>
<name>A0A8C2UM42_CHILA</name>